<dbReference type="SMART" id="SM00382">
    <property type="entry name" value="AAA"/>
    <property type="match status" value="1"/>
</dbReference>
<evidence type="ECO:0000256" key="5">
    <source>
        <dbReference type="ARBA" id="ARBA00022989"/>
    </source>
</evidence>
<dbReference type="InterPro" id="IPR014223">
    <property type="entry name" value="ABC_CydC/D"/>
</dbReference>
<name>A0A3A6THC2_9GAMM</name>
<dbReference type="OrthoDB" id="9802264at2"/>
<evidence type="ECO:0000259" key="9">
    <source>
        <dbReference type="PROSITE" id="PS50929"/>
    </source>
</evidence>
<dbReference type="CDD" id="cd03228">
    <property type="entry name" value="ABCC_MRP_Like"/>
    <property type="match status" value="1"/>
</dbReference>
<dbReference type="InterPro" id="IPR017871">
    <property type="entry name" value="ABC_transporter-like_CS"/>
</dbReference>
<keyword evidence="6 7" id="KW-0472">Membrane</keyword>
<keyword evidence="3" id="KW-0547">Nucleotide-binding</keyword>
<evidence type="ECO:0000256" key="3">
    <source>
        <dbReference type="ARBA" id="ARBA00022741"/>
    </source>
</evidence>
<evidence type="ECO:0000256" key="6">
    <source>
        <dbReference type="ARBA" id="ARBA00023136"/>
    </source>
</evidence>
<dbReference type="AlphaFoldDB" id="A0A3A6THC2"/>
<dbReference type="Proteomes" id="UP000273022">
    <property type="component" value="Unassembled WGS sequence"/>
</dbReference>
<dbReference type="GO" id="GO:0016887">
    <property type="term" value="F:ATP hydrolysis activity"/>
    <property type="evidence" value="ECO:0007669"/>
    <property type="project" value="InterPro"/>
</dbReference>
<comment type="subcellular location">
    <subcellularLocation>
        <location evidence="1">Cell membrane</location>
        <topology evidence="1">Multi-pass membrane protein</topology>
    </subcellularLocation>
</comment>
<dbReference type="GO" id="GO:0005886">
    <property type="term" value="C:plasma membrane"/>
    <property type="evidence" value="ECO:0007669"/>
    <property type="project" value="UniProtKB-SubCell"/>
</dbReference>
<dbReference type="PROSITE" id="PS00211">
    <property type="entry name" value="ABC_TRANSPORTER_1"/>
    <property type="match status" value="1"/>
</dbReference>
<feature type="transmembrane region" description="Helical" evidence="7">
    <location>
        <begin position="263"/>
        <end position="283"/>
    </location>
</feature>
<evidence type="ECO:0000256" key="1">
    <source>
        <dbReference type="ARBA" id="ARBA00004651"/>
    </source>
</evidence>
<keyword evidence="4" id="KW-0067">ATP-binding</keyword>
<dbReference type="PROSITE" id="PS50929">
    <property type="entry name" value="ABC_TM1F"/>
    <property type="match status" value="1"/>
</dbReference>
<dbReference type="CDD" id="cd18585">
    <property type="entry name" value="ABC_6TM_CydC"/>
    <property type="match status" value="1"/>
</dbReference>
<feature type="domain" description="ABC transporter" evidence="8">
    <location>
        <begin position="356"/>
        <end position="580"/>
    </location>
</feature>
<dbReference type="Gene3D" id="1.20.1560.10">
    <property type="entry name" value="ABC transporter type 1, transmembrane domain"/>
    <property type="match status" value="1"/>
</dbReference>
<proteinExistence type="predicted"/>
<feature type="transmembrane region" description="Helical" evidence="7">
    <location>
        <begin position="289"/>
        <end position="313"/>
    </location>
</feature>
<comment type="caution">
    <text evidence="10">The sequence shown here is derived from an EMBL/GenBank/DDBJ whole genome shotgun (WGS) entry which is preliminary data.</text>
</comment>
<dbReference type="InterPro" id="IPR003439">
    <property type="entry name" value="ABC_transporter-like_ATP-bd"/>
</dbReference>
<dbReference type="InterPro" id="IPR039421">
    <property type="entry name" value="Type_1_exporter"/>
</dbReference>
<dbReference type="SUPFAM" id="SSF52540">
    <property type="entry name" value="P-loop containing nucleoside triphosphate hydrolases"/>
    <property type="match status" value="1"/>
</dbReference>
<dbReference type="GO" id="GO:0045454">
    <property type="term" value="P:cell redox homeostasis"/>
    <property type="evidence" value="ECO:0007669"/>
    <property type="project" value="InterPro"/>
</dbReference>
<dbReference type="InterPro" id="IPR036640">
    <property type="entry name" value="ABC1_TM_sf"/>
</dbReference>
<feature type="domain" description="ABC transmembrane type-1" evidence="9">
    <location>
        <begin position="36"/>
        <end position="324"/>
    </location>
</feature>
<dbReference type="InterPro" id="IPR003593">
    <property type="entry name" value="AAA+_ATPase"/>
</dbReference>
<dbReference type="PROSITE" id="PS50893">
    <property type="entry name" value="ABC_TRANSPORTER_2"/>
    <property type="match status" value="1"/>
</dbReference>
<dbReference type="InterPro" id="IPR011527">
    <property type="entry name" value="ABC1_TM_dom"/>
</dbReference>
<feature type="transmembrane region" description="Helical" evidence="7">
    <location>
        <begin position="182"/>
        <end position="201"/>
    </location>
</feature>
<dbReference type="GO" id="GO:0034775">
    <property type="term" value="P:glutathione transmembrane transport"/>
    <property type="evidence" value="ECO:0007669"/>
    <property type="project" value="InterPro"/>
</dbReference>
<dbReference type="Pfam" id="PF00005">
    <property type="entry name" value="ABC_tran"/>
    <property type="match status" value="1"/>
</dbReference>
<reference evidence="10 11" key="1">
    <citation type="submission" date="2018-09" db="EMBL/GenBank/DDBJ databases">
        <title>Phylogeny of the Shewanellaceae, and recommendation for two new genera, Pseudoshewanella and Parashewanella.</title>
        <authorList>
            <person name="Wang G."/>
        </authorList>
    </citation>
    <scope>NUCLEOTIDE SEQUENCE [LARGE SCALE GENOMIC DNA]</scope>
    <source>
        <strain evidence="10 11">KCTC 22492</strain>
    </source>
</reference>
<dbReference type="EMBL" id="QYYH01000136">
    <property type="protein sequence ID" value="RJY07090.1"/>
    <property type="molecule type" value="Genomic_DNA"/>
</dbReference>
<dbReference type="PANTHER" id="PTHR24221">
    <property type="entry name" value="ATP-BINDING CASSETTE SUB-FAMILY B"/>
    <property type="match status" value="1"/>
</dbReference>
<dbReference type="GO" id="GO:0034040">
    <property type="term" value="F:ATPase-coupled lipid transmembrane transporter activity"/>
    <property type="evidence" value="ECO:0007669"/>
    <property type="project" value="TreeGrafter"/>
</dbReference>
<dbReference type="GO" id="GO:0140359">
    <property type="term" value="F:ABC-type transporter activity"/>
    <property type="evidence" value="ECO:0007669"/>
    <property type="project" value="InterPro"/>
</dbReference>
<evidence type="ECO:0000259" key="8">
    <source>
        <dbReference type="PROSITE" id="PS50893"/>
    </source>
</evidence>
<accession>A0A3A6THC2</accession>
<feature type="transmembrane region" description="Helical" evidence="7">
    <location>
        <begin position="151"/>
        <end position="176"/>
    </location>
</feature>
<keyword evidence="2 7" id="KW-0812">Transmembrane</keyword>
<dbReference type="NCBIfam" id="TIGR02868">
    <property type="entry name" value="CydC"/>
    <property type="match status" value="1"/>
</dbReference>
<evidence type="ECO:0000256" key="2">
    <source>
        <dbReference type="ARBA" id="ARBA00022692"/>
    </source>
</evidence>
<protein>
    <submittedName>
        <fullName evidence="10">Thiol reductant ABC exporter subunit CydC</fullName>
    </submittedName>
</protein>
<organism evidence="10 11">
    <name type="scientific">Parashewanella spongiae</name>
    <dbReference type="NCBI Taxonomy" id="342950"/>
    <lineage>
        <taxon>Bacteria</taxon>
        <taxon>Pseudomonadati</taxon>
        <taxon>Pseudomonadota</taxon>
        <taxon>Gammaproteobacteria</taxon>
        <taxon>Alteromonadales</taxon>
        <taxon>Shewanellaceae</taxon>
        <taxon>Parashewanella</taxon>
    </lineage>
</organism>
<dbReference type="PANTHER" id="PTHR24221:SF653">
    <property type="entry name" value="TRANSPORT ATP-BINDING PROTEIN CYDC"/>
    <property type="match status" value="1"/>
</dbReference>
<dbReference type="InterPro" id="IPR027417">
    <property type="entry name" value="P-loop_NTPase"/>
</dbReference>
<evidence type="ECO:0000313" key="11">
    <source>
        <dbReference type="Proteomes" id="UP000273022"/>
    </source>
</evidence>
<sequence length="581" mass="64847">MINSSKPRKNSTSEHKLSELLPFIRMFKQQWTLISLGMLLSMLTLTAGIALLGLSGWFLSATALAGLTALGIKQFNFYTPAAGVRFLAIVRTVGRYGERLVTHQGTLQILTQIRIWLWRQLQRLSISQVSKLRRGDVLNRLLTDIDTLDQLYLRILAPLMSYFILSLFFSCVIGFWDEQLAWIIGLGLLFIGVLLPFVGYLSAQRPAIAVIEAKRQYRIELLDLLTNQLEITMYAALSRYRSKIELTEQRLYQVQLWLIQRNALLQAGLILLHGLILIVALYFAGNGAIAGSISGPVFALIVFVMMAMMELLIPLSLSSQQLSACVLAASRINQLTEQHAQFEYGSVQEQAITGNLNILDGYFGYTDEQVVLKKLNLSILDKQKVAFVGHSGCGKSTLLKLLTRQQNLQSGTILLDGKPIESYSELALSQSITYVEQSAQIFSASLKDNLLIALADGEIVSDKKLISTLRQVGLEKLLNDDGLDLWIGDGGRLLSGGERRRISIARALLRTAPIVLLDEPTEGLDLNTEKQILELIFDVWKDKTVLVVTHKTSVFPFINEWHLMENGRLLNLTVAQGLNNC</sequence>
<evidence type="ECO:0000256" key="4">
    <source>
        <dbReference type="ARBA" id="ARBA00022840"/>
    </source>
</evidence>
<dbReference type="SUPFAM" id="SSF90123">
    <property type="entry name" value="ABC transporter transmembrane region"/>
    <property type="match status" value="1"/>
</dbReference>
<evidence type="ECO:0000256" key="7">
    <source>
        <dbReference type="SAM" id="Phobius"/>
    </source>
</evidence>
<dbReference type="Gene3D" id="3.40.50.300">
    <property type="entry name" value="P-loop containing nucleotide triphosphate hydrolases"/>
    <property type="match status" value="1"/>
</dbReference>
<gene>
    <name evidence="10" type="primary">cydC</name>
    <name evidence="10" type="ORF">D5R81_16615</name>
</gene>
<keyword evidence="5 7" id="KW-1133">Transmembrane helix</keyword>
<dbReference type="RefSeq" id="WP_121854743.1">
    <property type="nucleotide sequence ID" value="NZ_CP037952.1"/>
</dbReference>
<keyword evidence="11" id="KW-1185">Reference proteome</keyword>
<evidence type="ECO:0000313" key="10">
    <source>
        <dbReference type="EMBL" id="RJY07090.1"/>
    </source>
</evidence>
<feature type="transmembrane region" description="Helical" evidence="7">
    <location>
        <begin position="31"/>
        <end position="51"/>
    </location>
</feature>
<dbReference type="GO" id="GO:0005524">
    <property type="term" value="F:ATP binding"/>
    <property type="evidence" value="ECO:0007669"/>
    <property type="project" value="UniProtKB-KW"/>
</dbReference>